<name>A0A1F5T3B9_9BACT</name>
<protein>
    <submittedName>
        <fullName evidence="2">Uncharacterized protein</fullName>
    </submittedName>
</protein>
<keyword evidence="1" id="KW-0472">Membrane</keyword>
<dbReference type="EMBL" id="MFGJ01000001">
    <property type="protein sequence ID" value="OGF33412.1"/>
    <property type="molecule type" value="Genomic_DNA"/>
</dbReference>
<dbReference type="STRING" id="1798002.A2478_01795"/>
<sequence length="114" mass="13013">MDENQPILAQSIFVILCVLVYIFLVCAKEGVLDYTWLDSTDYPEYGEWAYEPILGSGNCVDYHGKKSHYEKLNIAIDEYSSRFTQFICDGTKPNNSYEAFYVGTTLLNLLVSTK</sequence>
<gene>
    <name evidence="2" type="ORF">A2478_01795</name>
</gene>
<dbReference type="AlphaFoldDB" id="A0A1F5T3B9"/>
<keyword evidence="1" id="KW-0812">Transmembrane</keyword>
<proteinExistence type="predicted"/>
<dbReference type="Proteomes" id="UP000179001">
    <property type="component" value="Unassembled WGS sequence"/>
</dbReference>
<evidence type="ECO:0000256" key="1">
    <source>
        <dbReference type="SAM" id="Phobius"/>
    </source>
</evidence>
<accession>A0A1F5T3B9</accession>
<organism evidence="2 3">
    <name type="scientific">Candidatus Falkowbacteria bacterium RIFOXYC2_FULL_36_12</name>
    <dbReference type="NCBI Taxonomy" id="1798002"/>
    <lineage>
        <taxon>Bacteria</taxon>
        <taxon>Candidatus Falkowiibacteriota</taxon>
    </lineage>
</organism>
<evidence type="ECO:0000313" key="3">
    <source>
        <dbReference type="Proteomes" id="UP000179001"/>
    </source>
</evidence>
<comment type="caution">
    <text evidence="2">The sequence shown here is derived from an EMBL/GenBank/DDBJ whole genome shotgun (WGS) entry which is preliminary data.</text>
</comment>
<feature type="transmembrane region" description="Helical" evidence="1">
    <location>
        <begin position="6"/>
        <end position="27"/>
    </location>
</feature>
<keyword evidence="1" id="KW-1133">Transmembrane helix</keyword>
<reference evidence="2 3" key="1">
    <citation type="journal article" date="2016" name="Nat. Commun.">
        <title>Thousands of microbial genomes shed light on interconnected biogeochemical processes in an aquifer system.</title>
        <authorList>
            <person name="Anantharaman K."/>
            <person name="Brown C.T."/>
            <person name="Hug L.A."/>
            <person name="Sharon I."/>
            <person name="Castelle C.J."/>
            <person name="Probst A.J."/>
            <person name="Thomas B.C."/>
            <person name="Singh A."/>
            <person name="Wilkins M.J."/>
            <person name="Karaoz U."/>
            <person name="Brodie E.L."/>
            <person name="Williams K.H."/>
            <person name="Hubbard S.S."/>
            <person name="Banfield J.F."/>
        </authorList>
    </citation>
    <scope>NUCLEOTIDE SEQUENCE [LARGE SCALE GENOMIC DNA]</scope>
</reference>
<evidence type="ECO:0000313" key="2">
    <source>
        <dbReference type="EMBL" id="OGF33412.1"/>
    </source>
</evidence>